<gene>
    <name evidence="3" type="ORF">COY16_01495</name>
</gene>
<dbReference type="InterPro" id="IPR059064">
    <property type="entry name" value="TYRAAT2_C"/>
</dbReference>
<dbReference type="InterPro" id="IPR008927">
    <property type="entry name" value="6-PGluconate_DH-like_C_sf"/>
</dbReference>
<reference evidence="4" key="1">
    <citation type="submission" date="2017-09" db="EMBL/GenBank/DDBJ databases">
        <title>Depth-based differentiation of microbial function through sediment-hosted aquifers and enrichment of novel symbionts in the deep terrestrial subsurface.</title>
        <authorList>
            <person name="Probst A.J."/>
            <person name="Ladd B."/>
            <person name="Jarett J.K."/>
            <person name="Geller-Mcgrath D.E."/>
            <person name="Sieber C.M.K."/>
            <person name="Emerson J.B."/>
            <person name="Anantharaman K."/>
            <person name="Thomas B.C."/>
            <person name="Malmstrom R."/>
            <person name="Stieglmeier M."/>
            <person name="Klingl A."/>
            <person name="Woyke T."/>
            <person name="Ryan C.M."/>
            <person name="Banfield J.F."/>
        </authorList>
    </citation>
    <scope>NUCLEOTIDE SEQUENCE [LARGE SCALE GENOMIC DNA]</scope>
</reference>
<dbReference type="PANTHER" id="PTHR43207:SF4">
    <property type="entry name" value="AROGENATE DEHYDROGENASE 2, CHLOROPLASTIC"/>
    <property type="match status" value="1"/>
</dbReference>
<dbReference type="GO" id="GO:0070403">
    <property type="term" value="F:NAD+ binding"/>
    <property type="evidence" value="ECO:0007669"/>
    <property type="project" value="InterPro"/>
</dbReference>
<keyword evidence="1" id="KW-0560">Oxidoreductase</keyword>
<dbReference type="GO" id="GO:0006571">
    <property type="term" value="P:tyrosine biosynthetic process"/>
    <property type="evidence" value="ECO:0007669"/>
    <property type="project" value="InterPro"/>
</dbReference>
<dbReference type="EMBL" id="PFOB01000018">
    <property type="protein sequence ID" value="PIZ63572.1"/>
    <property type="molecule type" value="Genomic_DNA"/>
</dbReference>
<dbReference type="Gene3D" id="3.40.50.720">
    <property type="entry name" value="NAD(P)-binding Rossmann-like Domain"/>
    <property type="match status" value="1"/>
</dbReference>
<feature type="domain" description="Prephenate/arogenate dehydrogenase" evidence="2">
    <location>
        <begin position="16"/>
        <end position="256"/>
    </location>
</feature>
<name>A0A2M7U0Y7_9BACT</name>
<dbReference type="InterPro" id="IPR046826">
    <property type="entry name" value="PDH_N"/>
</dbReference>
<dbReference type="InterPro" id="IPR045011">
    <property type="entry name" value="TYRAAT1/2"/>
</dbReference>
<dbReference type="GO" id="GO:0008977">
    <property type="term" value="F:prephenate dehydrogenase (NAD+) activity"/>
    <property type="evidence" value="ECO:0007669"/>
    <property type="project" value="InterPro"/>
</dbReference>
<evidence type="ECO:0000259" key="2">
    <source>
        <dbReference type="PROSITE" id="PS51176"/>
    </source>
</evidence>
<dbReference type="InterPro" id="IPR003099">
    <property type="entry name" value="Prephen_DH"/>
</dbReference>
<dbReference type="GO" id="GO:0033730">
    <property type="term" value="F:arogenate dehydrogenase (NADP+) activity"/>
    <property type="evidence" value="ECO:0007669"/>
    <property type="project" value="InterPro"/>
</dbReference>
<dbReference type="AlphaFoldDB" id="A0A2M7U0Y7"/>
<evidence type="ECO:0000313" key="4">
    <source>
        <dbReference type="Proteomes" id="UP000228503"/>
    </source>
</evidence>
<evidence type="ECO:0000313" key="3">
    <source>
        <dbReference type="EMBL" id="PIZ63572.1"/>
    </source>
</evidence>
<dbReference type="Pfam" id="PF02153">
    <property type="entry name" value="PDH_N"/>
    <property type="match status" value="1"/>
</dbReference>
<comment type="caution">
    <text evidence="3">The sequence shown here is derived from an EMBL/GenBank/DDBJ whole genome shotgun (WGS) entry which is preliminary data.</text>
</comment>
<organism evidence="3 4">
    <name type="scientific">Candidatus Roizmanbacteria bacterium CG_4_10_14_0_2_um_filter_39_13</name>
    <dbReference type="NCBI Taxonomy" id="1974825"/>
    <lineage>
        <taxon>Bacteria</taxon>
        <taxon>Candidatus Roizmaniibacteriota</taxon>
    </lineage>
</organism>
<dbReference type="InterPro" id="IPR036291">
    <property type="entry name" value="NAD(P)-bd_dom_sf"/>
</dbReference>
<dbReference type="SUPFAM" id="SSF48179">
    <property type="entry name" value="6-phosphogluconate dehydrogenase C-terminal domain-like"/>
    <property type="match status" value="1"/>
</dbReference>
<dbReference type="SUPFAM" id="SSF51735">
    <property type="entry name" value="NAD(P)-binding Rossmann-fold domains"/>
    <property type="match status" value="1"/>
</dbReference>
<dbReference type="Proteomes" id="UP000228503">
    <property type="component" value="Unassembled WGS sequence"/>
</dbReference>
<protein>
    <recommendedName>
        <fullName evidence="2">Prephenate/arogenate dehydrogenase domain-containing protein</fullName>
    </recommendedName>
</protein>
<sequence length="256" mass="29554">MNMRWKLRRTMNNTVSSIGIIGYGRFGSFFADQVLPVVFPNAEIRISSQSHQDKRVMSFKQVVSSDLIIPAVPIRSLPEVLSKIADHIHQESIVMDVCSVNVFPARLMKEFLPKHTSIISTHPMFGSSSYEKVEHDLSKLTIVMYPLQINKMNYDPIYEAFKTILKVIEMSPEAHDRKTAQFQFLSHLLGGVLHQLDIKRSLIDTESASRMFDMMEVLNNDSMELFEDIYHYNPYAQEEFKKFNNAYKSVTNHLKS</sequence>
<evidence type="ECO:0000256" key="1">
    <source>
        <dbReference type="ARBA" id="ARBA00023002"/>
    </source>
</evidence>
<dbReference type="GO" id="GO:0004665">
    <property type="term" value="F:prephenate dehydrogenase (NADP+) activity"/>
    <property type="evidence" value="ECO:0007669"/>
    <property type="project" value="InterPro"/>
</dbReference>
<dbReference type="PANTHER" id="PTHR43207">
    <property type="entry name" value="AROGENATE DEHYDROGENASE-RELATED"/>
    <property type="match status" value="1"/>
</dbReference>
<dbReference type="Pfam" id="PF26213">
    <property type="entry name" value="TYRAAT1_C"/>
    <property type="match status" value="1"/>
</dbReference>
<dbReference type="PROSITE" id="PS51176">
    <property type="entry name" value="PDH_ADH"/>
    <property type="match status" value="1"/>
</dbReference>
<proteinExistence type="predicted"/>
<accession>A0A2M7U0Y7</accession>